<evidence type="ECO:0000256" key="3">
    <source>
        <dbReference type="ARBA" id="ARBA00023136"/>
    </source>
</evidence>
<keyword evidence="2 8" id="KW-0732">Signal</keyword>
<dbReference type="AlphaFoldDB" id="A0A1V1PDD5"/>
<protein>
    <recommendedName>
        <fullName evidence="8">Peptidoglycan-associated lipoprotein</fullName>
        <shortName evidence="8">PAL</shortName>
    </recommendedName>
</protein>
<dbReference type="InterPro" id="IPR006665">
    <property type="entry name" value="OmpA-like"/>
</dbReference>
<feature type="domain" description="OmpA-like" evidence="11">
    <location>
        <begin position="98"/>
        <end position="213"/>
    </location>
</feature>
<dbReference type="InterPro" id="IPR050330">
    <property type="entry name" value="Bact_OuterMem_StrucFunc"/>
</dbReference>
<keyword evidence="5 8" id="KW-0998">Cell outer membrane</keyword>
<dbReference type="NCBIfam" id="TIGR02802">
    <property type="entry name" value="Pal_lipo"/>
    <property type="match status" value="1"/>
</dbReference>
<feature type="chain" id="PRO_5010701906" description="Peptidoglycan-associated lipoprotein" evidence="10">
    <location>
        <begin position="24"/>
        <end position="213"/>
    </location>
</feature>
<evidence type="ECO:0000256" key="2">
    <source>
        <dbReference type="ARBA" id="ARBA00022729"/>
    </source>
</evidence>
<name>A0A1V1PDD5_9BACT</name>
<gene>
    <name evidence="8" type="primary">pal</name>
    <name evidence="12" type="ORF">OMM_07314</name>
</gene>
<keyword evidence="7" id="KW-0131">Cell cycle</keyword>
<feature type="signal peptide" evidence="10">
    <location>
        <begin position="1"/>
        <end position="23"/>
    </location>
</feature>
<comment type="caution">
    <text evidence="12">The sequence shown here is derived from an EMBL/GenBank/DDBJ whole genome shotgun (WGS) entry which is preliminary data.</text>
</comment>
<dbReference type="Pfam" id="PF00691">
    <property type="entry name" value="OmpA"/>
    <property type="match status" value="1"/>
</dbReference>
<feature type="region of interest" description="Disordered" evidence="9">
    <location>
        <begin position="71"/>
        <end position="99"/>
    </location>
</feature>
<dbReference type="HAMAP" id="MF_02204">
    <property type="entry name" value="Pal"/>
    <property type="match status" value="1"/>
</dbReference>
<keyword evidence="4 8" id="KW-0564">Palmitate</keyword>
<dbReference type="PROSITE" id="PS51257">
    <property type="entry name" value="PROKAR_LIPOPROTEIN"/>
    <property type="match status" value="1"/>
</dbReference>
<dbReference type="InterPro" id="IPR039001">
    <property type="entry name" value="Pal"/>
</dbReference>
<dbReference type="EMBL" id="ATBP01000110">
    <property type="protein sequence ID" value="ETR72820.1"/>
    <property type="molecule type" value="Genomic_DNA"/>
</dbReference>
<dbReference type="CDD" id="cd07185">
    <property type="entry name" value="OmpA_C-like"/>
    <property type="match status" value="1"/>
</dbReference>
<evidence type="ECO:0000256" key="4">
    <source>
        <dbReference type="ARBA" id="ARBA00023139"/>
    </source>
</evidence>
<evidence type="ECO:0000313" key="13">
    <source>
        <dbReference type="Proteomes" id="UP000189670"/>
    </source>
</evidence>
<dbReference type="PANTHER" id="PTHR30329">
    <property type="entry name" value="STATOR ELEMENT OF FLAGELLAR MOTOR COMPLEX"/>
    <property type="match status" value="1"/>
</dbReference>
<dbReference type="PANTHER" id="PTHR30329:SF21">
    <property type="entry name" value="LIPOPROTEIN YIAD-RELATED"/>
    <property type="match status" value="1"/>
</dbReference>
<evidence type="ECO:0000256" key="8">
    <source>
        <dbReference type="HAMAP-Rule" id="MF_02204"/>
    </source>
</evidence>
<dbReference type="GO" id="GO:0051301">
    <property type="term" value="P:cell division"/>
    <property type="evidence" value="ECO:0007669"/>
    <property type="project" value="UniProtKB-KW"/>
</dbReference>
<dbReference type="PROSITE" id="PS51123">
    <property type="entry name" value="OMPA_2"/>
    <property type="match status" value="1"/>
</dbReference>
<comment type="subcellular location">
    <subcellularLocation>
        <location evidence="8">Cell outer membrane</location>
        <topology evidence="8">Lipid-anchor</topology>
    </subcellularLocation>
</comment>
<accession>A0A1V1PDD5</accession>
<dbReference type="Proteomes" id="UP000189670">
    <property type="component" value="Unassembled WGS sequence"/>
</dbReference>
<evidence type="ECO:0000259" key="11">
    <source>
        <dbReference type="PROSITE" id="PS51123"/>
    </source>
</evidence>
<evidence type="ECO:0000256" key="10">
    <source>
        <dbReference type="SAM" id="SignalP"/>
    </source>
</evidence>
<proteinExistence type="inferred from homology"/>
<sequence>MTNKRMLVCIVLISMMAMFIVSGCSTRQPDVKTPAEIAEEEAAERARVEAEKRIKAEEEVRRKKVEIQRQKRIEEQQRQQAQKEAAKRAEKRRQQEDIEARNRFEETDIYFDYNESTLRWDSQEELKIKAEWMRTHPAVNIIIEGHCDERGSAAYNIALGERRAETAKNFIVDLGVESERIETVSFGEERPFDPRSNEEAWSKNRRAHFVIKN</sequence>
<dbReference type="Gene3D" id="3.30.1330.60">
    <property type="entry name" value="OmpA-like domain"/>
    <property type="match status" value="1"/>
</dbReference>
<evidence type="ECO:0000256" key="5">
    <source>
        <dbReference type="ARBA" id="ARBA00023237"/>
    </source>
</evidence>
<evidence type="ECO:0000256" key="9">
    <source>
        <dbReference type="SAM" id="MobiDB-lite"/>
    </source>
</evidence>
<evidence type="ECO:0000256" key="7">
    <source>
        <dbReference type="ARBA" id="ARBA00023306"/>
    </source>
</evidence>
<dbReference type="InterPro" id="IPR036737">
    <property type="entry name" value="OmpA-like_sf"/>
</dbReference>
<dbReference type="InterPro" id="IPR014169">
    <property type="entry name" value="Pal_lipo_C"/>
</dbReference>
<feature type="compositionally biased region" description="Basic and acidic residues" evidence="9">
    <location>
        <begin position="84"/>
        <end position="99"/>
    </location>
</feature>
<evidence type="ECO:0000313" key="12">
    <source>
        <dbReference type="EMBL" id="ETR72820.1"/>
    </source>
</evidence>
<keyword evidence="6 8" id="KW-0449">Lipoprotein</keyword>
<evidence type="ECO:0000256" key="1">
    <source>
        <dbReference type="ARBA" id="ARBA00022618"/>
    </source>
</evidence>
<dbReference type="PRINTS" id="PR01021">
    <property type="entry name" value="OMPADOMAIN"/>
</dbReference>
<dbReference type="InterPro" id="IPR006664">
    <property type="entry name" value="OMP_bac"/>
</dbReference>
<reference evidence="13" key="1">
    <citation type="submission" date="2012-11" db="EMBL/GenBank/DDBJ databases">
        <authorList>
            <person name="Lucero-Rivera Y.E."/>
            <person name="Tovar-Ramirez D."/>
        </authorList>
    </citation>
    <scope>NUCLEOTIDE SEQUENCE [LARGE SCALE GENOMIC DNA]</scope>
    <source>
        <strain evidence="13">Araruama</strain>
    </source>
</reference>
<keyword evidence="3 8" id="KW-0472">Membrane</keyword>
<evidence type="ECO:0000256" key="6">
    <source>
        <dbReference type="ARBA" id="ARBA00023288"/>
    </source>
</evidence>
<dbReference type="SUPFAM" id="SSF103088">
    <property type="entry name" value="OmpA-like"/>
    <property type="match status" value="1"/>
</dbReference>
<dbReference type="GO" id="GO:0009279">
    <property type="term" value="C:cell outer membrane"/>
    <property type="evidence" value="ECO:0007669"/>
    <property type="project" value="UniProtKB-SubCell"/>
</dbReference>
<comment type="similarity">
    <text evidence="8">Belongs to the Pal lipoprotein family.</text>
</comment>
<keyword evidence="1" id="KW-0132">Cell division</keyword>
<organism evidence="12 13">
    <name type="scientific">Candidatus Magnetoglobus multicellularis str. Araruama</name>
    <dbReference type="NCBI Taxonomy" id="890399"/>
    <lineage>
        <taxon>Bacteria</taxon>
        <taxon>Pseudomonadati</taxon>
        <taxon>Thermodesulfobacteriota</taxon>
        <taxon>Desulfobacteria</taxon>
        <taxon>Desulfobacterales</taxon>
        <taxon>Desulfobacteraceae</taxon>
        <taxon>Candidatus Magnetoglobus</taxon>
    </lineage>
</organism>